<accession>A0A5K3FJH4</accession>
<evidence type="ECO:0000256" key="5">
    <source>
        <dbReference type="ARBA" id="ARBA00023034"/>
    </source>
</evidence>
<proteinExistence type="predicted"/>
<dbReference type="PANTHER" id="PTHR16133:SF0">
    <property type="entry name" value="ZINC_IRON REGULATED TRANSPORTER-RELATED PROTEIN 102B, ISOFORM E"/>
    <property type="match status" value="1"/>
</dbReference>
<organism evidence="8">
    <name type="scientific">Mesocestoides corti</name>
    <name type="common">Flatworm</name>
    <dbReference type="NCBI Taxonomy" id="53468"/>
    <lineage>
        <taxon>Eukaryota</taxon>
        <taxon>Metazoa</taxon>
        <taxon>Spiralia</taxon>
        <taxon>Lophotrochozoa</taxon>
        <taxon>Platyhelminthes</taxon>
        <taxon>Cestoda</taxon>
        <taxon>Eucestoda</taxon>
        <taxon>Cyclophyllidea</taxon>
        <taxon>Mesocestoididae</taxon>
        <taxon>Mesocestoides</taxon>
    </lineage>
</organism>
<dbReference type="InterPro" id="IPR003689">
    <property type="entry name" value="ZIP"/>
</dbReference>
<evidence type="ECO:0000256" key="4">
    <source>
        <dbReference type="ARBA" id="ARBA00022989"/>
    </source>
</evidence>
<evidence type="ECO:0000256" key="6">
    <source>
        <dbReference type="ARBA" id="ARBA00023136"/>
    </source>
</evidence>
<sequence>MLVLLLLCILMFFGCYLAGYIPLAFNYSPSNLRIITIFGAGLLVGAALAIIIPEGVATIYDMQVELRHSDENAQIESRHLAQAEEVKLDVRNAALVPEAKQIPGEHSSLRNTHGLIGVALTLGFVVMFLVDHLGAGSCCKVCARPLSSVFPFCCRFESKDLILPIIPGDVEGGESSSSALAAAEHSAMTTTLGLVVHSIADGIAVGAAFGLTLDLTLILFVAIMLHKAPAAFGFVSFLVHEGLPRNRVRVYLLAFALASPVGALLTYLIVSIHTYATLDPVLSASVGTSTTGTGFALLLSGGTFLYVATAHILPHLNSDKAVSSSSGLANTAHHRHQAGDTFKPSESLAFVLGCCFPVIISFSHSH</sequence>
<evidence type="ECO:0000313" key="8">
    <source>
        <dbReference type="WBParaSite" id="MCU_008996-RA"/>
    </source>
</evidence>
<comment type="subcellular location">
    <subcellularLocation>
        <location evidence="1">Endomembrane system</location>
        <topology evidence="1">Multi-pass membrane protein</topology>
    </subcellularLocation>
    <subcellularLocation>
        <location evidence="2">Golgi apparatus membrane</location>
    </subcellularLocation>
</comment>
<dbReference type="GO" id="GO:0046873">
    <property type="term" value="F:metal ion transmembrane transporter activity"/>
    <property type="evidence" value="ECO:0007669"/>
    <property type="project" value="InterPro"/>
</dbReference>
<name>A0A5K3FJH4_MESCO</name>
<keyword evidence="4 7" id="KW-1133">Transmembrane helix</keyword>
<dbReference type="GO" id="GO:0006829">
    <property type="term" value="P:zinc ion transport"/>
    <property type="evidence" value="ECO:0007669"/>
    <property type="project" value="InterPro"/>
</dbReference>
<feature type="transmembrane region" description="Helical" evidence="7">
    <location>
        <begin position="295"/>
        <end position="313"/>
    </location>
</feature>
<dbReference type="WBParaSite" id="MCU_008996-RA">
    <property type="protein sequence ID" value="MCU_008996-RA"/>
    <property type="gene ID" value="MCU_008996"/>
</dbReference>
<feature type="transmembrane region" description="Helical" evidence="7">
    <location>
        <begin position="33"/>
        <end position="52"/>
    </location>
</feature>
<keyword evidence="6 7" id="KW-0472">Membrane</keyword>
<dbReference type="GO" id="GO:0000139">
    <property type="term" value="C:Golgi membrane"/>
    <property type="evidence" value="ECO:0007669"/>
    <property type="project" value="UniProtKB-SubCell"/>
</dbReference>
<reference evidence="8" key="1">
    <citation type="submission" date="2019-11" db="UniProtKB">
        <authorList>
            <consortium name="WormBaseParasite"/>
        </authorList>
    </citation>
    <scope>IDENTIFICATION</scope>
</reference>
<dbReference type="AlphaFoldDB" id="A0A5K3FJH4"/>
<evidence type="ECO:0000256" key="2">
    <source>
        <dbReference type="ARBA" id="ARBA00004394"/>
    </source>
</evidence>
<protein>
    <submittedName>
        <fullName evidence="8">Zinc/iron permease</fullName>
    </submittedName>
</protein>
<dbReference type="Pfam" id="PF02535">
    <property type="entry name" value="Zip"/>
    <property type="match status" value="1"/>
</dbReference>
<keyword evidence="3 7" id="KW-0812">Transmembrane</keyword>
<feature type="transmembrane region" description="Helical" evidence="7">
    <location>
        <begin position="217"/>
        <end position="239"/>
    </location>
</feature>
<evidence type="ECO:0000256" key="7">
    <source>
        <dbReference type="SAM" id="Phobius"/>
    </source>
</evidence>
<dbReference type="InterPro" id="IPR045891">
    <property type="entry name" value="ZIP9"/>
</dbReference>
<keyword evidence="5" id="KW-0333">Golgi apparatus</keyword>
<dbReference type="PANTHER" id="PTHR16133">
    <property type="entry name" value="SOLUTE CARRIER FAMILY 39 ZINC TRANSPORTER , MEMBER 9-RELATED"/>
    <property type="match status" value="1"/>
</dbReference>
<evidence type="ECO:0000256" key="3">
    <source>
        <dbReference type="ARBA" id="ARBA00022692"/>
    </source>
</evidence>
<feature type="transmembrane region" description="Helical" evidence="7">
    <location>
        <begin position="251"/>
        <end position="275"/>
    </location>
</feature>
<evidence type="ECO:0000256" key="1">
    <source>
        <dbReference type="ARBA" id="ARBA00004127"/>
    </source>
</evidence>